<evidence type="ECO:0000313" key="1">
    <source>
        <dbReference type="EMBL" id="KAI4350758.1"/>
    </source>
</evidence>
<comment type="caution">
    <text evidence="1">The sequence shown here is derived from an EMBL/GenBank/DDBJ whole genome shotgun (WGS) entry which is preliminary data.</text>
</comment>
<protein>
    <submittedName>
        <fullName evidence="1">Uncharacterized protein</fullName>
    </submittedName>
</protein>
<keyword evidence="2" id="KW-1185">Reference proteome</keyword>
<gene>
    <name evidence="1" type="ORF">L6164_005179</name>
</gene>
<sequence>MGRAPCCDKAYVKRGPWSPEEDATLKSYLEKHGTGGNWITLPQKAGLRRCGKSCRLRWLNYLRPHIKHGGFTDEEDKIICTVYSTVGSRWSLIAAQLPGRTDNDIKNHWNTRLKKKFLAGANTKCLNNVDTINKDVNNGYIPRPQDEADSYQYSNSTSTACLQDCHVLDLEPATTKMPTEMQVSIFDSSVMSYSCSSKEVSNISTSSAETSLAEENHHTKWLDQDEAILLDFVYDLLNN</sequence>
<proteinExistence type="predicted"/>
<evidence type="ECO:0000313" key="2">
    <source>
        <dbReference type="Proteomes" id="UP000828941"/>
    </source>
</evidence>
<accession>A0ACB9PQ19</accession>
<name>A0ACB9PQ19_BAUVA</name>
<dbReference type="EMBL" id="CM039428">
    <property type="protein sequence ID" value="KAI4350758.1"/>
    <property type="molecule type" value="Genomic_DNA"/>
</dbReference>
<organism evidence="1 2">
    <name type="scientific">Bauhinia variegata</name>
    <name type="common">Purple orchid tree</name>
    <name type="synonym">Phanera variegata</name>
    <dbReference type="NCBI Taxonomy" id="167791"/>
    <lineage>
        <taxon>Eukaryota</taxon>
        <taxon>Viridiplantae</taxon>
        <taxon>Streptophyta</taxon>
        <taxon>Embryophyta</taxon>
        <taxon>Tracheophyta</taxon>
        <taxon>Spermatophyta</taxon>
        <taxon>Magnoliopsida</taxon>
        <taxon>eudicotyledons</taxon>
        <taxon>Gunneridae</taxon>
        <taxon>Pentapetalae</taxon>
        <taxon>rosids</taxon>
        <taxon>fabids</taxon>
        <taxon>Fabales</taxon>
        <taxon>Fabaceae</taxon>
        <taxon>Cercidoideae</taxon>
        <taxon>Cercideae</taxon>
        <taxon>Bauhiniinae</taxon>
        <taxon>Bauhinia</taxon>
    </lineage>
</organism>
<dbReference type="Proteomes" id="UP000828941">
    <property type="component" value="Chromosome 3"/>
</dbReference>
<reference evidence="1 2" key="1">
    <citation type="journal article" date="2022" name="DNA Res.">
        <title>Chromosomal-level genome assembly of the orchid tree Bauhinia variegata (Leguminosae; Cercidoideae) supports the allotetraploid origin hypothesis of Bauhinia.</title>
        <authorList>
            <person name="Zhong Y."/>
            <person name="Chen Y."/>
            <person name="Zheng D."/>
            <person name="Pang J."/>
            <person name="Liu Y."/>
            <person name="Luo S."/>
            <person name="Meng S."/>
            <person name="Qian L."/>
            <person name="Wei D."/>
            <person name="Dai S."/>
            <person name="Zhou R."/>
        </authorList>
    </citation>
    <scope>NUCLEOTIDE SEQUENCE [LARGE SCALE GENOMIC DNA]</scope>
    <source>
        <strain evidence="1">BV-YZ2020</strain>
    </source>
</reference>